<keyword evidence="4 6" id="KW-0472">Membrane</keyword>
<keyword evidence="3 6" id="KW-1133">Transmembrane helix</keyword>
<feature type="transmembrane region" description="Helical" evidence="6">
    <location>
        <begin position="278"/>
        <end position="300"/>
    </location>
</feature>
<dbReference type="InterPro" id="IPR047817">
    <property type="entry name" value="ABC2_TM_bact-type"/>
</dbReference>
<proteinExistence type="predicted"/>
<evidence type="ECO:0000259" key="7">
    <source>
        <dbReference type="PROSITE" id="PS51012"/>
    </source>
</evidence>
<dbReference type="GO" id="GO:0140359">
    <property type="term" value="F:ABC-type transporter activity"/>
    <property type="evidence" value="ECO:0007669"/>
    <property type="project" value="InterPro"/>
</dbReference>
<feature type="transmembrane region" description="Helical" evidence="6">
    <location>
        <begin position="312"/>
        <end position="331"/>
    </location>
</feature>
<dbReference type="Proteomes" id="UP000603227">
    <property type="component" value="Unassembled WGS sequence"/>
</dbReference>
<evidence type="ECO:0000256" key="4">
    <source>
        <dbReference type="ARBA" id="ARBA00023136"/>
    </source>
</evidence>
<keyword evidence="9" id="KW-1185">Reference proteome</keyword>
<dbReference type="AlphaFoldDB" id="A0A918ZFQ5"/>
<dbReference type="InterPro" id="IPR052902">
    <property type="entry name" value="ABC-2_transporter"/>
</dbReference>
<dbReference type="PANTHER" id="PTHR43027">
    <property type="entry name" value="DOXORUBICIN RESISTANCE ABC TRANSPORTER PERMEASE PROTEIN DRRC-RELATED"/>
    <property type="match status" value="1"/>
</dbReference>
<dbReference type="PROSITE" id="PS51012">
    <property type="entry name" value="ABC_TM2"/>
    <property type="match status" value="1"/>
</dbReference>
<dbReference type="Pfam" id="PF12698">
    <property type="entry name" value="ABC2_membrane_3"/>
    <property type="match status" value="1"/>
</dbReference>
<evidence type="ECO:0000256" key="6">
    <source>
        <dbReference type="SAM" id="Phobius"/>
    </source>
</evidence>
<comment type="subcellular location">
    <subcellularLocation>
        <location evidence="1">Membrane</location>
        <topology evidence="1">Multi-pass membrane protein</topology>
    </subcellularLocation>
</comment>
<accession>A0A918ZFQ5</accession>
<reference evidence="8" key="2">
    <citation type="submission" date="2020-09" db="EMBL/GenBank/DDBJ databases">
        <authorList>
            <person name="Sun Q."/>
            <person name="Zhou Y."/>
        </authorList>
    </citation>
    <scope>NUCLEOTIDE SEQUENCE</scope>
    <source>
        <strain evidence="8">CGMCC 4.7403</strain>
    </source>
</reference>
<comment type="caution">
    <text evidence="8">The sequence shown here is derived from an EMBL/GenBank/DDBJ whole genome shotgun (WGS) entry which is preliminary data.</text>
</comment>
<evidence type="ECO:0000256" key="1">
    <source>
        <dbReference type="ARBA" id="ARBA00004141"/>
    </source>
</evidence>
<name>A0A918ZFQ5_9ACTN</name>
<dbReference type="EMBL" id="BNAT01000033">
    <property type="protein sequence ID" value="GHE49061.1"/>
    <property type="molecule type" value="Genomic_DNA"/>
</dbReference>
<feature type="compositionally biased region" description="Basic and acidic residues" evidence="5">
    <location>
        <begin position="1"/>
        <end position="28"/>
    </location>
</feature>
<feature type="domain" description="ABC transmembrane type-2" evidence="7">
    <location>
        <begin position="166"/>
        <end position="392"/>
    </location>
</feature>
<organism evidence="8 9">
    <name type="scientific">Streptomyces capitiformicae</name>
    <dbReference type="NCBI Taxonomy" id="2014920"/>
    <lineage>
        <taxon>Bacteria</taxon>
        <taxon>Bacillati</taxon>
        <taxon>Actinomycetota</taxon>
        <taxon>Actinomycetes</taxon>
        <taxon>Kitasatosporales</taxon>
        <taxon>Streptomycetaceae</taxon>
        <taxon>Streptomyces</taxon>
    </lineage>
</organism>
<gene>
    <name evidence="8" type="ORF">GCM10017771_70330</name>
</gene>
<evidence type="ECO:0000313" key="8">
    <source>
        <dbReference type="EMBL" id="GHE49061.1"/>
    </source>
</evidence>
<sequence>MSVEDTKPEVAPRTLRPADRPAPDRPAPDRPQPSGKDRRPSAVRALSHAMILAFLRDKILIFFTIVLPLLALPVFALLYGDDSPTRAKVAQIGAVELLDSLDDAERAELDETLTVTRVKDESKALSDVRKGTYDALIRQGTGNTLVLRYSTADPTKASLVRTNVDSLVRQAGLDAVDAPAAYSLKSTEVASEAAEPIEYLTPGLLGWGVATGAVFNTALSLVSLRQRKVLRRMRLAPISAATIMASRIAITLLTALAQTALFLLVASLPWFGLRLTEAWWLIVPLVLCATLAFMSVGVLVGSFAKNEEAANGLAQLLVLPMSLMSGAFFPLDNAPDWFKTIGHVMPMQYLVDGSETVLSQGGGLLDVLPTMGGMLLFGAVLGVIAWRFFAWGDD</sequence>
<keyword evidence="2 6" id="KW-0812">Transmembrane</keyword>
<reference evidence="8" key="1">
    <citation type="journal article" date="2014" name="Int. J. Syst. Evol. Microbiol.">
        <title>Complete genome sequence of Corynebacterium casei LMG S-19264T (=DSM 44701T), isolated from a smear-ripened cheese.</title>
        <authorList>
            <consortium name="US DOE Joint Genome Institute (JGI-PGF)"/>
            <person name="Walter F."/>
            <person name="Albersmeier A."/>
            <person name="Kalinowski J."/>
            <person name="Ruckert C."/>
        </authorList>
    </citation>
    <scope>NUCLEOTIDE SEQUENCE</scope>
    <source>
        <strain evidence="8">CGMCC 4.7403</strain>
    </source>
</reference>
<feature type="transmembrane region" description="Helical" evidence="6">
    <location>
        <begin position="59"/>
        <end position="79"/>
    </location>
</feature>
<dbReference type="PANTHER" id="PTHR43027:SF2">
    <property type="entry name" value="TRANSPORT PERMEASE PROTEIN"/>
    <property type="match status" value="1"/>
</dbReference>
<protein>
    <recommendedName>
        <fullName evidence="7">ABC transmembrane type-2 domain-containing protein</fullName>
    </recommendedName>
</protein>
<feature type="transmembrane region" description="Helical" evidence="6">
    <location>
        <begin position="245"/>
        <end position="272"/>
    </location>
</feature>
<evidence type="ECO:0000256" key="5">
    <source>
        <dbReference type="SAM" id="MobiDB-lite"/>
    </source>
</evidence>
<dbReference type="RefSeq" id="WP_189786486.1">
    <property type="nucleotide sequence ID" value="NZ_BNAT01000033.1"/>
</dbReference>
<evidence type="ECO:0000256" key="2">
    <source>
        <dbReference type="ARBA" id="ARBA00022692"/>
    </source>
</evidence>
<evidence type="ECO:0000256" key="3">
    <source>
        <dbReference type="ARBA" id="ARBA00022989"/>
    </source>
</evidence>
<feature type="transmembrane region" description="Helical" evidence="6">
    <location>
        <begin position="367"/>
        <end position="389"/>
    </location>
</feature>
<feature type="region of interest" description="Disordered" evidence="5">
    <location>
        <begin position="1"/>
        <end position="41"/>
    </location>
</feature>
<feature type="transmembrane region" description="Helical" evidence="6">
    <location>
        <begin position="204"/>
        <end position="224"/>
    </location>
</feature>
<dbReference type="GO" id="GO:0016020">
    <property type="term" value="C:membrane"/>
    <property type="evidence" value="ECO:0007669"/>
    <property type="project" value="UniProtKB-SubCell"/>
</dbReference>
<evidence type="ECO:0000313" key="9">
    <source>
        <dbReference type="Proteomes" id="UP000603227"/>
    </source>
</evidence>
<dbReference type="InterPro" id="IPR013525">
    <property type="entry name" value="ABC2_TM"/>
</dbReference>